<dbReference type="Proteomes" id="UP000824120">
    <property type="component" value="Chromosome 9"/>
</dbReference>
<keyword evidence="2" id="KW-0472">Membrane</keyword>
<name>A0A9J5XEV6_SOLCO</name>
<evidence type="ECO:0000256" key="1">
    <source>
        <dbReference type="SAM" id="MobiDB-lite"/>
    </source>
</evidence>
<keyword evidence="4" id="KW-1185">Reference proteome</keyword>
<reference evidence="3 4" key="1">
    <citation type="submission" date="2020-09" db="EMBL/GenBank/DDBJ databases">
        <title>De no assembly of potato wild relative species, Solanum commersonii.</title>
        <authorList>
            <person name="Cho K."/>
        </authorList>
    </citation>
    <scope>NUCLEOTIDE SEQUENCE [LARGE SCALE GENOMIC DNA]</scope>
    <source>
        <strain evidence="3">LZ3.2</strain>
        <tissue evidence="3">Leaf</tissue>
    </source>
</reference>
<evidence type="ECO:0000313" key="4">
    <source>
        <dbReference type="Proteomes" id="UP000824120"/>
    </source>
</evidence>
<dbReference type="AlphaFoldDB" id="A0A9J5XEV6"/>
<accession>A0A9J5XEV6</accession>
<feature type="transmembrane region" description="Helical" evidence="2">
    <location>
        <begin position="12"/>
        <end position="33"/>
    </location>
</feature>
<gene>
    <name evidence="3" type="ORF">H5410_046160</name>
</gene>
<comment type="caution">
    <text evidence="3">The sequence shown here is derived from an EMBL/GenBank/DDBJ whole genome shotgun (WGS) entry which is preliminary data.</text>
</comment>
<keyword evidence="2" id="KW-1133">Transmembrane helix</keyword>
<proteinExistence type="predicted"/>
<feature type="region of interest" description="Disordered" evidence="1">
    <location>
        <begin position="41"/>
        <end position="69"/>
    </location>
</feature>
<dbReference type="EMBL" id="JACXVP010000009">
    <property type="protein sequence ID" value="KAG5585726.1"/>
    <property type="molecule type" value="Genomic_DNA"/>
</dbReference>
<dbReference type="OrthoDB" id="1328074at2759"/>
<keyword evidence="2" id="KW-0812">Transmembrane</keyword>
<sequence length="91" mass="9926">MCGYGIILDVRALRYFLLSLIAQVVSIVSMIIFGAKRNKKAEKNEEAKACASPSTFGDSPKGRTPPFVPIGEALKEQDKKGDEKSSQCFAE</sequence>
<organism evidence="3 4">
    <name type="scientific">Solanum commersonii</name>
    <name type="common">Commerson's wild potato</name>
    <name type="synonym">Commerson's nightshade</name>
    <dbReference type="NCBI Taxonomy" id="4109"/>
    <lineage>
        <taxon>Eukaryota</taxon>
        <taxon>Viridiplantae</taxon>
        <taxon>Streptophyta</taxon>
        <taxon>Embryophyta</taxon>
        <taxon>Tracheophyta</taxon>
        <taxon>Spermatophyta</taxon>
        <taxon>Magnoliopsida</taxon>
        <taxon>eudicotyledons</taxon>
        <taxon>Gunneridae</taxon>
        <taxon>Pentapetalae</taxon>
        <taxon>asterids</taxon>
        <taxon>lamiids</taxon>
        <taxon>Solanales</taxon>
        <taxon>Solanaceae</taxon>
        <taxon>Solanoideae</taxon>
        <taxon>Solaneae</taxon>
        <taxon>Solanum</taxon>
    </lineage>
</organism>
<evidence type="ECO:0000256" key="2">
    <source>
        <dbReference type="SAM" id="Phobius"/>
    </source>
</evidence>
<protein>
    <submittedName>
        <fullName evidence="3">Uncharacterized protein</fullName>
    </submittedName>
</protein>
<evidence type="ECO:0000313" key="3">
    <source>
        <dbReference type="EMBL" id="KAG5585726.1"/>
    </source>
</evidence>